<evidence type="ECO:0000259" key="8">
    <source>
        <dbReference type="PROSITE" id="PS50287"/>
    </source>
</evidence>
<comment type="caution">
    <text evidence="9">The sequence shown here is derived from an EMBL/GenBank/DDBJ whole genome shotgun (WGS) entry which is preliminary data.</text>
</comment>
<keyword evidence="5 7" id="KW-1015">Disulfide bond</keyword>
<feature type="domain" description="SRCR" evidence="8">
    <location>
        <begin position="1"/>
        <end position="93"/>
    </location>
</feature>
<dbReference type="SUPFAM" id="SSF56487">
    <property type="entry name" value="SRCR-like"/>
    <property type="match status" value="2"/>
</dbReference>
<dbReference type="PANTHER" id="PTHR48071">
    <property type="entry name" value="SRCR DOMAIN-CONTAINING PROTEIN"/>
    <property type="match status" value="1"/>
</dbReference>
<evidence type="ECO:0000256" key="4">
    <source>
        <dbReference type="ARBA" id="ARBA00022737"/>
    </source>
</evidence>
<keyword evidence="2" id="KW-0964">Secreted</keyword>
<evidence type="ECO:0000256" key="3">
    <source>
        <dbReference type="ARBA" id="ARBA00022729"/>
    </source>
</evidence>
<evidence type="ECO:0000313" key="10">
    <source>
        <dbReference type="Proteomes" id="UP000545332"/>
    </source>
</evidence>
<feature type="non-terminal residue" evidence="9">
    <location>
        <position position="1"/>
    </location>
</feature>
<dbReference type="Gene3D" id="3.10.250.10">
    <property type="entry name" value="SRCR-like domain"/>
    <property type="match status" value="2"/>
</dbReference>
<keyword evidence="10" id="KW-1185">Reference proteome</keyword>
<comment type="subcellular location">
    <subcellularLocation>
        <location evidence="1">Secreted</location>
    </subcellularLocation>
</comment>
<gene>
    <name evidence="9" type="primary">Dmbt1_24</name>
    <name evidence="9" type="ORF">CRYSOU_R07417</name>
</gene>
<evidence type="ECO:0000256" key="6">
    <source>
        <dbReference type="ARBA" id="ARBA00023180"/>
    </source>
</evidence>
<keyword evidence="6" id="KW-0325">Glycoprotein</keyword>
<dbReference type="SMART" id="SM00202">
    <property type="entry name" value="SR"/>
    <property type="match status" value="1"/>
</dbReference>
<feature type="disulfide bond" evidence="7">
    <location>
        <begin position="62"/>
        <end position="72"/>
    </location>
</feature>
<reference evidence="9 10" key="1">
    <citation type="submission" date="2019-09" db="EMBL/GenBank/DDBJ databases">
        <title>Bird 10,000 Genomes (B10K) Project - Family phase.</title>
        <authorList>
            <person name="Zhang G."/>
        </authorList>
    </citation>
    <scope>NUCLEOTIDE SEQUENCE [LARGE SCALE GENOMIC DNA]</scope>
    <source>
        <strain evidence="9">B10K-MSB-42743</strain>
        <tissue evidence="9">Heart</tissue>
    </source>
</reference>
<dbReference type="Pfam" id="PF00530">
    <property type="entry name" value="SRCR"/>
    <property type="match status" value="2"/>
</dbReference>
<dbReference type="AlphaFoldDB" id="A0A7K4KZ32"/>
<feature type="disulfide bond" evidence="7">
    <location>
        <begin position="18"/>
        <end position="82"/>
    </location>
</feature>
<feature type="non-terminal residue" evidence="9">
    <location>
        <position position="157"/>
    </location>
</feature>
<dbReference type="FunFam" id="3.10.250.10:FF:000009">
    <property type="entry name" value="WC1"/>
    <property type="match status" value="1"/>
</dbReference>
<feature type="disulfide bond" evidence="7">
    <location>
        <begin position="31"/>
        <end position="92"/>
    </location>
</feature>
<name>A0A7K4KZ32_9AVES</name>
<keyword evidence="4" id="KW-0677">Repeat</keyword>
<proteinExistence type="predicted"/>
<evidence type="ECO:0000256" key="2">
    <source>
        <dbReference type="ARBA" id="ARBA00022525"/>
    </source>
</evidence>
<dbReference type="PRINTS" id="PR00258">
    <property type="entry name" value="SPERACTRCPTR"/>
</dbReference>
<dbReference type="InterPro" id="IPR036772">
    <property type="entry name" value="SRCR-like_dom_sf"/>
</dbReference>
<comment type="caution">
    <text evidence="7">Lacks conserved residue(s) required for the propagation of feature annotation.</text>
</comment>
<sequence length="157" mass="17085">RCAGRVEVFYNNQWGTVCDDGWDLLGARVVCRQLDCGAALSAPGDAQFGRGADVIWLDEINCTGFESALSECKARMWGENNCHHGEDAGVVCSGNPCSFYSSLCVQWSRIAPVRLVDGPGRCAGRVEVLRDKQWGTVCDDGWDFLDAAVVCRQLDCG</sequence>
<protein>
    <submittedName>
        <fullName evidence="9">DMBT1 protein</fullName>
    </submittedName>
</protein>
<evidence type="ECO:0000313" key="9">
    <source>
        <dbReference type="EMBL" id="NWI21697.1"/>
    </source>
</evidence>
<dbReference type="Proteomes" id="UP000545332">
    <property type="component" value="Unassembled WGS sequence"/>
</dbReference>
<dbReference type="PANTHER" id="PTHR48071:SF15">
    <property type="entry name" value="SRCR DOMAIN-CONTAINING PROTEIN"/>
    <property type="match status" value="1"/>
</dbReference>
<evidence type="ECO:0000256" key="1">
    <source>
        <dbReference type="ARBA" id="ARBA00004613"/>
    </source>
</evidence>
<dbReference type="GO" id="GO:0005886">
    <property type="term" value="C:plasma membrane"/>
    <property type="evidence" value="ECO:0007669"/>
    <property type="project" value="TreeGrafter"/>
</dbReference>
<dbReference type="GO" id="GO:0031638">
    <property type="term" value="P:zymogen activation"/>
    <property type="evidence" value="ECO:0007669"/>
    <property type="project" value="TreeGrafter"/>
</dbReference>
<dbReference type="EMBL" id="VWPX01020723">
    <property type="protein sequence ID" value="NWI21697.1"/>
    <property type="molecule type" value="Genomic_DNA"/>
</dbReference>
<dbReference type="OrthoDB" id="536948at2759"/>
<organism evidence="9 10">
    <name type="scientific">Crypturellus soui</name>
    <dbReference type="NCBI Taxonomy" id="458187"/>
    <lineage>
        <taxon>Eukaryota</taxon>
        <taxon>Metazoa</taxon>
        <taxon>Chordata</taxon>
        <taxon>Craniata</taxon>
        <taxon>Vertebrata</taxon>
        <taxon>Euteleostomi</taxon>
        <taxon>Archelosauria</taxon>
        <taxon>Archosauria</taxon>
        <taxon>Dinosauria</taxon>
        <taxon>Saurischia</taxon>
        <taxon>Theropoda</taxon>
        <taxon>Coelurosauria</taxon>
        <taxon>Aves</taxon>
        <taxon>Palaeognathae</taxon>
        <taxon>Tinamiformes</taxon>
        <taxon>Tinamidae</taxon>
        <taxon>Crypturellus</taxon>
    </lineage>
</organism>
<accession>A0A7K4KZ32</accession>
<keyword evidence="3" id="KW-0732">Signal</keyword>
<evidence type="ECO:0000256" key="7">
    <source>
        <dbReference type="PROSITE-ProRule" id="PRU00196"/>
    </source>
</evidence>
<dbReference type="InterPro" id="IPR001190">
    <property type="entry name" value="SRCR"/>
</dbReference>
<dbReference type="GO" id="GO:0004252">
    <property type="term" value="F:serine-type endopeptidase activity"/>
    <property type="evidence" value="ECO:0007669"/>
    <property type="project" value="TreeGrafter"/>
</dbReference>
<evidence type="ECO:0000256" key="5">
    <source>
        <dbReference type="ARBA" id="ARBA00023157"/>
    </source>
</evidence>
<feature type="domain" description="SRCR" evidence="8">
    <location>
        <begin position="113"/>
        <end position="157"/>
    </location>
</feature>
<dbReference type="PROSITE" id="PS50287">
    <property type="entry name" value="SRCR_2"/>
    <property type="match status" value="2"/>
</dbReference>